<evidence type="ECO:0000256" key="1">
    <source>
        <dbReference type="SAM" id="Phobius"/>
    </source>
</evidence>
<comment type="caution">
    <text evidence="2">The sequence shown here is derived from an EMBL/GenBank/DDBJ whole genome shotgun (WGS) entry which is preliminary data.</text>
</comment>
<dbReference type="RefSeq" id="WP_127744952.1">
    <property type="nucleotide sequence ID" value="NZ_SACN01000002.1"/>
</dbReference>
<keyword evidence="1" id="KW-0812">Transmembrane</keyword>
<dbReference type="EMBL" id="SACN01000002">
    <property type="protein sequence ID" value="RVT90937.1"/>
    <property type="molecule type" value="Genomic_DNA"/>
</dbReference>
<evidence type="ECO:0000313" key="2">
    <source>
        <dbReference type="EMBL" id="RVT90937.1"/>
    </source>
</evidence>
<evidence type="ECO:0000313" key="3">
    <source>
        <dbReference type="Proteomes" id="UP000282971"/>
    </source>
</evidence>
<dbReference type="AlphaFoldDB" id="A0A437LZV2"/>
<reference evidence="2 3" key="1">
    <citation type="submission" date="2019-01" db="EMBL/GenBank/DDBJ databases">
        <authorList>
            <person name="Chen W.-M."/>
        </authorList>
    </citation>
    <scope>NUCLEOTIDE SEQUENCE [LARGE SCALE GENOMIC DNA]</scope>
    <source>
        <strain evidence="2 3">CCP-7</strain>
    </source>
</reference>
<sequence>MSGYRRPRLAIAARLLVAIVGGYGVASLLSMLVARTLPLSGVEASMTAMMIAFLAYAGIIMAVLHARAVRRALGALTATAAITGVMLLMVGPKVIVP</sequence>
<dbReference type="OrthoDB" id="7211205at2"/>
<organism evidence="2 3">
    <name type="scientific">Sphingomonas crocodyli</name>
    <dbReference type="NCBI Taxonomy" id="1979270"/>
    <lineage>
        <taxon>Bacteria</taxon>
        <taxon>Pseudomonadati</taxon>
        <taxon>Pseudomonadota</taxon>
        <taxon>Alphaproteobacteria</taxon>
        <taxon>Sphingomonadales</taxon>
        <taxon>Sphingomonadaceae</taxon>
        <taxon>Sphingomonas</taxon>
    </lineage>
</organism>
<feature type="transmembrane region" description="Helical" evidence="1">
    <location>
        <begin position="73"/>
        <end position="95"/>
    </location>
</feature>
<gene>
    <name evidence="2" type="ORF">EOD43_15480</name>
</gene>
<proteinExistence type="predicted"/>
<feature type="transmembrane region" description="Helical" evidence="1">
    <location>
        <begin position="46"/>
        <end position="66"/>
    </location>
</feature>
<accession>A0A437LZV2</accession>
<dbReference type="Proteomes" id="UP000282971">
    <property type="component" value="Unassembled WGS sequence"/>
</dbReference>
<keyword evidence="1" id="KW-0472">Membrane</keyword>
<keyword evidence="3" id="KW-1185">Reference proteome</keyword>
<feature type="transmembrane region" description="Helical" evidence="1">
    <location>
        <begin position="12"/>
        <end position="34"/>
    </location>
</feature>
<name>A0A437LZV2_9SPHN</name>
<keyword evidence="1" id="KW-1133">Transmembrane helix</keyword>
<protein>
    <submittedName>
        <fullName evidence="2">DUF3649 domain-containing protein</fullName>
    </submittedName>
</protein>